<evidence type="ECO:0000313" key="2">
    <source>
        <dbReference type="EMBL" id="GBP80759.1"/>
    </source>
</evidence>
<accession>A0A4C1Z1N8</accession>
<protein>
    <submittedName>
        <fullName evidence="2">Uncharacterized protein</fullName>
    </submittedName>
</protein>
<sequence>MQNPSALSMESGGGHGRIAKPSARATRRVAGQRGSRRVIKETPIREALRRGAAAPGVLGPFSVNGGGSLDREVGSGDARFDPGRGRIERYINLS</sequence>
<organism evidence="2 3">
    <name type="scientific">Eumeta variegata</name>
    <name type="common">Bagworm moth</name>
    <name type="synonym">Eumeta japonica</name>
    <dbReference type="NCBI Taxonomy" id="151549"/>
    <lineage>
        <taxon>Eukaryota</taxon>
        <taxon>Metazoa</taxon>
        <taxon>Ecdysozoa</taxon>
        <taxon>Arthropoda</taxon>
        <taxon>Hexapoda</taxon>
        <taxon>Insecta</taxon>
        <taxon>Pterygota</taxon>
        <taxon>Neoptera</taxon>
        <taxon>Endopterygota</taxon>
        <taxon>Lepidoptera</taxon>
        <taxon>Glossata</taxon>
        <taxon>Ditrysia</taxon>
        <taxon>Tineoidea</taxon>
        <taxon>Psychidae</taxon>
        <taxon>Oiketicinae</taxon>
        <taxon>Eumeta</taxon>
    </lineage>
</organism>
<feature type="compositionally biased region" description="Basic and acidic residues" evidence="1">
    <location>
        <begin position="69"/>
        <end position="81"/>
    </location>
</feature>
<dbReference type="EMBL" id="BGZK01001480">
    <property type="protein sequence ID" value="GBP80759.1"/>
    <property type="molecule type" value="Genomic_DNA"/>
</dbReference>
<keyword evidence="3" id="KW-1185">Reference proteome</keyword>
<name>A0A4C1Z1N8_EUMVA</name>
<evidence type="ECO:0000313" key="3">
    <source>
        <dbReference type="Proteomes" id="UP000299102"/>
    </source>
</evidence>
<evidence type="ECO:0000256" key="1">
    <source>
        <dbReference type="SAM" id="MobiDB-lite"/>
    </source>
</evidence>
<feature type="region of interest" description="Disordered" evidence="1">
    <location>
        <begin position="55"/>
        <end position="81"/>
    </location>
</feature>
<gene>
    <name evidence="2" type="ORF">EVAR_56605_1</name>
</gene>
<dbReference type="Proteomes" id="UP000299102">
    <property type="component" value="Unassembled WGS sequence"/>
</dbReference>
<reference evidence="2 3" key="1">
    <citation type="journal article" date="2019" name="Commun. Biol.">
        <title>The bagworm genome reveals a unique fibroin gene that provides high tensile strength.</title>
        <authorList>
            <person name="Kono N."/>
            <person name="Nakamura H."/>
            <person name="Ohtoshi R."/>
            <person name="Tomita M."/>
            <person name="Numata K."/>
            <person name="Arakawa K."/>
        </authorList>
    </citation>
    <scope>NUCLEOTIDE SEQUENCE [LARGE SCALE GENOMIC DNA]</scope>
</reference>
<proteinExistence type="predicted"/>
<comment type="caution">
    <text evidence="2">The sequence shown here is derived from an EMBL/GenBank/DDBJ whole genome shotgun (WGS) entry which is preliminary data.</text>
</comment>
<dbReference type="AlphaFoldDB" id="A0A4C1Z1N8"/>
<feature type="region of interest" description="Disordered" evidence="1">
    <location>
        <begin position="1"/>
        <end position="41"/>
    </location>
</feature>